<proteinExistence type="predicted"/>
<evidence type="ECO:0000313" key="3">
    <source>
        <dbReference type="Proteomes" id="UP000828390"/>
    </source>
</evidence>
<feature type="signal peptide" evidence="1">
    <location>
        <begin position="1"/>
        <end position="19"/>
    </location>
</feature>
<keyword evidence="3" id="KW-1185">Reference proteome</keyword>
<sequence>MNIIETVFLMVALATVAKAQMFVPCGPPVAPSPGDPPLPKLPQQFQMRVEANIANVSMCR</sequence>
<gene>
    <name evidence="2" type="ORF">DPMN_151516</name>
</gene>
<evidence type="ECO:0000256" key="1">
    <source>
        <dbReference type="SAM" id="SignalP"/>
    </source>
</evidence>
<accession>A0A9D4FHA1</accession>
<reference evidence="2" key="1">
    <citation type="journal article" date="2019" name="bioRxiv">
        <title>The Genome of the Zebra Mussel, Dreissena polymorpha: A Resource for Invasive Species Research.</title>
        <authorList>
            <person name="McCartney M.A."/>
            <person name="Auch B."/>
            <person name="Kono T."/>
            <person name="Mallez S."/>
            <person name="Zhang Y."/>
            <person name="Obille A."/>
            <person name="Becker A."/>
            <person name="Abrahante J.E."/>
            <person name="Garbe J."/>
            <person name="Badalamenti J.P."/>
            <person name="Herman A."/>
            <person name="Mangelson H."/>
            <person name="Liachko I."/>
            <person name="Sullivan S."/>
            <person name="Sone E.D."/>
            <person name="Koren S."/>
            <person name="Silverstein K.A.T."/>
            <person name="Beckman K.B."/>
            <person name="Gohl D.M."/>
        </authorList>
    </citation>
    <scope>NUCLEOTIDE SEQUENCE</scope>
    <source>
        <strain evidence="2">Duluth1</strain>
        <tissue evidence="2">Whole animal</tissue>
    </source>
</reference>
<reference evidence="2" key="2">
    <citation type="submission" date="2020-11" db="EMBL/GenBank/DDBJ databases">
        <authorList>
            <person name="McCartney M.A."/>
            <person name="Auch B."/>
            <person name="Kono T."/>
            <person name="Mallez S."/>
            <person name="Becker A."/>
            <person name="Gohl D.M."/>
            <person name="Silverstein K.A.T."/>
            <person name="Koren S."/>
            <person name="Bechman K.B."/>
            <person name="Herman A."/>
            <person name="Abrahante J.E."/>
            <person name="Garbe J."/>
        </authorList>
    </citation>
    <scope>NUCLEOTIDE SEQUENCE</scope>
    <source>
        <strain evidence="2">Duluth1</strain>
        <tissue evidence="2">Whole animal</tissue>
    </source>
</reference>
<organism evidence="2 3">
    <name type="scientific">Dreissena polymorpha</name>
    <name type="common">Zebra mussel</name>
    <name type="synonym">Mytilus polymorpha</name>
    <dbReference type="NCBI Taxonomy" id="45954"/>
    <lineage>
        <taxon>Eukaryota</taxon>
        <taxon>Metazoa</taxon>
        <taxon>Spiralia</taxon>
        <taxon>Lophotrochozoa</taxon>
        <taxon>Mollusca</taxon>
        <taxon>Bivalvia</taxon>
        <taxon>Autobranchia</taxon>
        <taxon>Heteroconchia</taxon>
        <taxon>Euheterodonta</taxon>
        <taxon>Imparidentia</taxon>
        <taxon>Neoheterodontei</taxon>
        <taxon>Myida</taxon>
        <taxon>Dreissenoidea</taxon>
        <taxon>Dreissenidae</taxon>
        <taxon>Dreissena</taxon>
    </lineage>
</organism>
<protein>
    <submittedName>
        <fullName evidence="2">Uncharacterized protein</fullName>
    </submittedName>
</protein>
<keyword evidence="1" id="KW-0732">Signal</keyword>
<evidence type="ECO:0000313" key="2">
    <source>
        <dbReference type="EMBL" id="KAH3797926.1"/>
    </source>
</evidence>
<dbReference type="AlphaFoldDB" id="A0A9D4FHA1"/>
<name>A0A9D4FHA1_DREPO</name>
<feature type="chain" id="PRO_5038410128" evidence="1">
    <location>
        <begin position="20"/>
        <end position="60"/>
    </location>
</feature>
<comment type="caution">
    <text evidence="2">The sequence shown here is derived from an EMBL/GenBank/DDBJ whole genome shotgun (WGS) entry which is preliminary data.</text>
</comment>
<dbReference type="Proteomes" id="UP000828390">
    <property type="component" value="Unassembled WGS sequence"/>
</dbReference>
<dbReference type="EMBL" id="JAIWYP010000007">
    <property type="protein sequence ID" value="KAH3797926.1"/>
    <property type="molecule type" value="Genomic_DNA"/>
</dbReference>